<keyword evidence="7" id="KW-0812">Transmembrane</keyword>
<evidence type="ECO:0000256" key="4">
    <source>
        <dbReference type="ARBA" id="ARBA00022857"/>
    </source>
</evidence>
<keyword evidence="4" id="KW-0521">NADP</keyword>
<dbReference type="SUPFAM" id="SSF51905">
    <property type="entry name" value="FAD/NAD(P)-binding domain"/>
    <property type="match status" value="1"/>
</dbReference>
<feature type="domain" description="FAD-binding" evidence="8">
    <location>
        <begin position="12"/>
        <end position="196"/>
    </location>
</feature>
<evidence type="ECO:0000256" key="5">
    <source>
        <dbReference type="ARBA" id="ARBA00023002"/>
    </source>
</evidence>
<dbReference type="PRINTS" id="PR00420">
    <property type="entry name" value="RNGMNOXGNASE"/>
</dbReference>
<dbReference type="GO" id="GO:0070189">
    <property type="term" value="P:kynurenine metabolic process"/>
    <property type="evidence" value="ECO:0007669"/>
    <property type="project" value="TreeGrafter"/>
</dbReference>
<dbReference type="PANTHER" id="PTHR46028:SF2">
    <property type="entry name" value="KYNURENINE 3-MONOOXYGENASE"/>
    <property type="match status" value="1"/>
</dbReference>
<sequence length="491" mass="55658">MVTNNNSPELQQTLIVGGGPAGFATALMLAKRGWKNITVLEKRPDADYYEPDKSFNYLIDGRGQKFTDYIGITENLIENGVPNTEFYLTEIKANGNRKTLKVPLADSDCKTSYWVTRKTFVSLLYSEIEKNWQESITVIFNAKCVEISKILADEGESEKLKVTAEIKNGESLIFEPFLLVGCDGINSIVRNTLKQWDKSSSNRFEMNYFPSGSAGLRYKVLTLPPRFPLDENGNELTTSEMSYAVRSAFKDPKTKISLGLLPLKNPDEYRSANIITKPNHKIWELKNGEEMYDFFKKSFPQIPIDKIISLQEVQRFAASEGGSFPSPQYCCGFYSKLNHEKAFIVLLGDAIHSFPPDLGQGVNSALEDVCILNDALESNDNNLSNALEQYESLRLPDVKALIRLMQIGYPWQYNQAPIRKKLWNINVILRLLLSKALPSILSPQAVFLIRNQKISYQEILLREQRTTKILYVSILMLVLAFLVFGLRNLTI</sequence>
<accession>A0A0V7ZJ01</accession>
<keyword evidence="3" id="KW-0274">FAD</keyword>
<proteinExistence type="predicted"/>
<comment type="caution">
    <text evidence="9">The sequence shown here is derived from an EMBL/GenBank/DDBJ whole genome shotgun (WGS) entry which is preliminary data.</text>
</comment>
<keyword evidence="10" id="KW-1185">Reference proteome</keyword>
<evidence type="ECO:0000259" key="8">
    <source>
        <dbReference type="Pfam" id="PF01494"/>
    </source>
</evidence>
<feature type="domain" description="FAD-binding" evidence="8">
    <location>
        <begin position="344"/>
        <end position="403"/>
    </location>
</feature>
<evidence type="ECO:0000256" key="7">
    <source>
        <dbReference type="SAM" id="Phobius"/>
    </source>
</evidence>
<feature type="transmembrane region" description="Helical" evidence="7">
    <location>
        <begin position="469"/>
        <end position="486"/>
    </location>
</feature>
<keyword evidence="7" id="KW-1133">Transmembrane helix</keyword>
<dbReference type="Proteomes" id="UP000053372">
    <property type="component" value="Unassembled WGS sequence"/>
</dbReference>
<dbReference type="RefSeq" id="WP_027842423.1">
    <property type="nucleotide sequence ID" value="NZ_LMTZ01000122.1"/>
</dbReference>
<evidence type="ECO:0000256" key="3">
    <source>
        <dbReference type="ARBA" id="ARBA00022827"/>
    </source>
</evidence>
<feature type="transmembrane region" description="Helical" evidence="7">
    <location>
        <begin position="427"/>
        <end position="449"/>
    </location>
</feature>
<dbReference type="AlphaFoldDB" id="A0A0V7ZJ01"/>
<evidence type="ECO:0000313" key="9">
    <source>
        <dbReference type="EMBL" id="KST64417.1"/>
    </source>
</evidence>
<organism evidence="9 10">
    <name type="scientific">Mastigocoleus testarum BC008</name>
    <dbReference type="NCBI Taxonomy" id="371196"/>
    <lineage>
        <taxon>Bacteria</taxon>
        <taxon>Bacillati</taxon>
        <taxon>Cyanobacteriota</taxon>
        <taxon>Cyanophyceae</taxon>
        <taxon>Nostocales</taxon>
        <taxon>Hapalosiphonaceae</taxon>
        <taxon>Mastigocoleus</taxon>
    </lineage>
</organism>
<evidence type="ECO:0000256" key="2">
    <source>
        <dbReference type="ARBA" id="ARBA00022630"/>
    </source>
</evidence>
<name>A0A0V7ZJ01_9CYAN</name>
<dbReference type="InterPro" id="IPR036188">
    <property type="entry name" value="FAD/NAD-bd_sf"/>
</dbReference>
<keyword evidence="7" id="KW-0472">Membrane</keyword>
<gene>
    <name evidence="9" type="ORF">BC008_17445</name>
</gene>
<dbReference type="PANTHER" id="PTHR46028">
    <property type="entry name" value="KYNURENINE 3-MONOOXYGENASE"/>
    <property type="match status" value="1"/>
</dbReference>
<reference evidence="9 10" key="1">
    <citation type="journal article" date="2015" name="Genome Announc.">
        <title>Draft Genome of the Euendolithic (true boring) Cyanobacterium Mastigocoleus testarum strain BC008.</title>
        <authorList>
            <person name="Guida B.S."/>
            <person name="Garcia-Pichel F."/>
        </authorList>
    </citation>
    <scope>NUCLEOTIDE SEQUENCE [LARGE SCALE GENOMIC DNA]</scope>
    <source>
        <strain evidence="9 10">BC008</strain>
    </source>
</reference>
<comment type="cofactor">
    <cofactor evidence="1">
        <name>FAD</name>
        <dbReference type="ChEBI" id="CHEBI:57692"/>
    </cofactor>
</comment>
<keyword evidence="6 9" id="KW-0503">Monooxygenase</keyword>
<dbReference type="EMBL" id="LMTZ01000122">
    <property type="protein sequence ID" value="KST64417.1"/>
    <property type="molecule type" value="Genomic_DNA"/>
</dbReference>
<dbReference type="InterPro" id="IPR002938">
    <property type="entry name" value="FAD-bd"/>
</dbReference>
<dbReference type="OrthoDB" id="9782160at2"/>
<dbReference type="Gene3D" id="3.50.50.60">
    <property type="entry name" value="FAD/NAD(P)-binding domain"/>
    <property type="match status" value="1"/>
</dbReference>
<keyword evidence="2" id="KW-0285">Flavoprotein</keyword>
<dbReference type="Pfam" id="PF01494">
    <property type="entry name" value="FAD_binding_3"/>
    <property type="match status" value="2"/>
</dbReference>
<protein>
    <submittedName>
        <fullName evidence="9">FAD-binding monooxygenase</fullName>
    </submittedName>
</protein>
<evidence type="ECO:0000313" key="10">
    <source>
        <dbReference type="Proteomes" id="UP000053372"/>
    </source>
</evidence>
<dbReference type="GO" id="GO:0071949">
    <property type="term" value="F:FAD binding"/>
    <property type="evidence" value="ECO:0007669"/>
    <property type="project" value="InterPro"/>
</dbReference>
<dbReference type="GO" id="GO:0004502">
    <property type="term" value="F:kynurenine 3-monooxygenase activity"/>
    <property type="evidence" value="ECO:0007669"/>
    <property type="project" value="TreeGrafter"/>
</dbReference>
<keyword evidence="5" id="KW-0560">Oxidoreductase</keyword>
<evidence type="ECO:0000256" key="1">
    <source>
        <dbReference type="ARBA" id="ARBA00001974"/>
    </source>
</evidence>
<evidence type="ECO:0000256" key="6">
    <source>
        <dbReference type="ARBA" id="ARBA00023033"/>
    </source>
</evidence>